<keyword evidence="1" id="KW-1133">Transmembrane helix</keyword>
<keyword evidence="2" id="KW-0282">Flagellum</keyword>
<gene>
    <name evidence="2" type="ORF">HNR45_000647</name>
</gene>
<evidence type="ECO:0000256" key="1">
    <source>
        <dbReference type="SAM" id="Phobius"/>
    </source>
</evidence>
<organism evidence="2 3">
    <name type="scientific">Negativicoccus succinicivorans</name>
    <dbReference type="NCBI Taxonomy" id="620903"/>
    <lineage>
        <taxon>Bacteria</taxon>
        <taxon>Bacillati</taxon>
        <taxon>Bacillota</taxon>
        <taxon>Negativicutes</taxon>
        <taxon>Veillonellales</taxon>
        <taxon>Veillonellaceae</taxon>
        <taxon>Negativicoccus</taxon>
    </lineage>
</organism>
<feature type="transmembrane region" description="Helical" evidence="1">
    <location>
        <begin position="12"/>
        <end position="30"/>
    </location>
</feature>
<dbReference type="Proteomes" id="UP000591941">
    <property type="component" value="Unassembled WGS sequence"/>
</dbReference>
<dbReference type="InterPro" id="IPR011435">
    <property type="entry name" value="UmpAB"/>
</dbReference>
<feature type="transmembrane region" description="Helical" evidence="1">
    <location>
        <begin position="295"/>
        <end position="317"/>
    </location>
</feature>
<feature type="transmembrane region" description="Helical" evidence="1">
    <location>
        <begin position="262"/>
        <end position="283"/>
    </location>
</feature>
<feature type="transmembrane region" description="Helical" evidence="1">
    <location>
        <begin position="36"/>
        <end position="58"/>
    </location>
</feature>
<accession>A0A841R3B2</accession>
<keyword evidence="1" id="KW-0812">Transmembrane</keyword>
<feature type="transmembrane region" description="Helical" evidence="1">
    <location>
        <begin position="209"/>
        <end position="229"/>
    </location>
</feature>
<feature type="transmembrane region" description="Helical" evidence="1">
    <location>
        <begin position="79"/>
        <end position="96"/>
    </location>
</feature>
<dbReference type="AlphaFoldDB" id="A0A841R3B2"/>
<proteinExistence type="predicted"/>
<evidence type="ECO:0000313" key="3">
    <source>
        <dbReference type="Proteomes" id="UP000591941"/>
    </source>
</evidence>
<evidence type="ECO:0000313" key="2">
    <source>
        <dbReference type="EMBL" id="MBB6477617.1"/>
    </source>
</evidence>
<dbReference type="EMBL" id="JACHHI010000002">
    <property type="protein sequence ID" value="MBB6477617.1"/>
    <property type="molecule type" value="Genomic_DNA"/>
</dbReference>
<reference evidence="2 3" key="1">
    <citation type="submission" date="2020-08" db="EMBL/GenBank/DDBJ databases">
        <title>Genomic Encyclopedia of Type Strains, Phase IV (KMG-IV): sequencing the most valuable type-strain genomes for metagenomic binning, comparative biology and taxonomic classification.</title>
        <authorList>
            <person name="Goeker M."/>
        </authorList>
    </citation>
    <scope>NUCLEOTIDE SEQUENCE [LARGE SCALE GENOMIC DNA]</scope>
    <source>
        <strain evidence="2 3">DSM 21255</strain>
    </source>
</reference>
<keyword evidence="1" id="KW-0472">Membrane</keyword>
<dbReference type="RefSeq" id="WP_159822940.1">
    <property type="nucleotide sequence ID" value="NZ_CABWNB010000003.1"/>
</dbReference>
<feature type="transmembrane region" description="Helical" evidence="1">
    <location>
        <begin position="463"/>
        <end position="485"/>
    </location>
</feature>
<keyword evidence="3" id="KW-1185">Reference proteome</keyword>
<keyword evidence="2" id="KW-0969">Cilium</keyword>
<comment type="caution">
    <text evidence="2">The sequence shown here is derived from an EMBL/GenBank/DDBJ whole genome shotgun (WGS) entry which is preliminary data.</text>
</comment>
<feature type="transmembrane region" description="Helical" evidence="1">
    <location>
        <begin position="431"/>
        <end position="451"/>
    </location>
</feature>
<feature type="transmembrane region" description="Helical" evidence="1">
    <location>
        <begin position="178"/>
        <end position="197"/>
    </location>
</feature>
<protein>
    <submittedName>
        <fullName evidence="2">Flagellar biosynthesis protein FliQ</fullName>
    </submittedName>
</protein>
<dbReference type="OrthoDB" id="9805989at2"/>
<dbReference type="GeneID" id="93485919"/>
<feature type="transmembrane region" description="Helical" evidence="1">
    <location>
        <begin position="149"/>
        <end position="172"/>
    </location>
</feature>
<feature type="transmembrane region" description="Helical" evidence="1">
    <location>
        <begin position="374"/>
        <end position="395"/>
    </location>
</feature>
<sequence>MGIFGEKLKEVSQSVLPIVVLIFLLHFFLAPLSFDILLRCVVGTALIILGLAVFHVGVEIGVSPIGMHLGHAVTKYGKMIMVVMSGLVLGFAISMAEPDLRIYGQQVELFTSGYMTEMMLVYAVSAGIAVTLAFGLWRIVRSLALKHVFFLFYAMIGLLCLLVPREFIALSFDASGTTTGAMTVPFFLALAAGVSSIKSSDAVAAEEDSFGLVGIASAGAILGVLLMAFGTAQQPFAANVTVPDQAALEPFWQSLGHLVPHMLLEVFLSILPVTLLFYLAHFFIEKVRGAEFFRINAGVVYTYLGLVIFMTGVNFGFNRAGYELGMEIARLEGSAVLVFVGLVIGLVVILAEPAVFPLVNQIEDITSGYVPRKLVLIALSLAVGSAVALSMLRIVLPGLELWHMLLPGYLIAIALSYFVPNLFVGMAFDSGGVASGPMAATFVLSFASGAARHFPGADVFLDGFGVVALIAMMPIVALQLLGMVFQWKQKRRNEA</sequence>
<keyword evidence="2" id="KW-0966">Cell projection</keyword>
<feature type="transmembrane region" description="Helical" evidence="1">
    <location>
        <begin position="401"/>
        <end position="419"/>
    </location>
</feature>
<feature type="transmembrane region" description="Helical" evidence="1">
    <location>
        <begin position="337"/>
        <end position="362"/>
    </location>
</feature>
<feature type="transmembrane region" description="Helical" evidence="1">
    <location>
        <begin position="119"/>
        <end position="137"/>
    </location>
</feature>
<name>A0A841R3B2_9FIRM</name>
<dbReference type="Pfam" id="PF07556">
    <property type="entry name" value="DUF1538"/>
    <property type="match status" value="2"/>
</dbReference>